<reference evidence="9 10" key="1">
    <citation type="submission" date="2019-08" db="EMBL/GenBank/DDBJ databases">
        <title>Whole genome of Aphis craccivora.</title>
        <authorList>
            <person name="Voronova N.V."/>
            <person name="Shulinski R.S."/>
            <person name="Bandarenka Y.V."/>
            <person name="Zhorov D.G."/>
            <person name="Warner D."/>
        </authorList>
    </citation>
    <scope>NUCLEOTIDE SEQUENCE [LARGE SCALE GENOMIC DNA]</scope>
    <source>
        <strain evidence="9">180601</strain>
        <tissue evidence="9">Whole Body</tissue>
    </source>
</reference>
<feature type="non-terminal residue" evidence="9">
    <location>
        <position position="442"/>
    </location>
</feature>
<dbReference type="OrthoDB" id="5585746at2759"/>
<evidence type="ECO:0000256" key="6">
    <source>
        <dbReference type="PIRSR" id="PIRSR604254-1"/>
    </source>
</evidence>
<dbReference type="AlphaFoldDB" id="A0A6G0ZB34"/>
<evidence type="ECO:0000256" key="8">
    <source>
        <dbReference type="SAM" id="Phobius"/>
    </source>
</evidence>
<feature type="region of interest" description="Disordered" evidence="7">
    <location>
        <begin position="64"/>
        <end position="92"/>
    </location>
</feature>
<sequence>MFFSRTVAIIYGERNNSIIYRASSVDRLPTIKRFADRRSFSTNCNRLLSHIKFNCKMSESVQTETITKPEKNAADSTSTAKKNSILRHRKIPSADLNNKSDELIAEKTDLLSGPSNGNNDMGCSLSNETNENMDIGTMAQAEFQHVAAQARDLGRKMWNVCNFHNLPQWLQDNDFLHTGHRPPLNSFQACFQSIFRIHTETGNIWTHLLGCIAFFVMTLYFASRPEEELSFQDKLVFIIYFIGAITCMGFSFVFHTVHCHSETVGKFFSKLDYCGIAILIMGSFVPWLYYGFYCEPYSWMLYLILIVALGMVAMVVALWDKFSDPGLRPLRAGVFTTFGLIGVIPALHYGAVEGFFSNFTLISLGWLLLMGFLYISGALLYALRVPERFFPGRCDLLFQSHQIFHVLVILAAFVHYHGITKMAEYRLSKGECEVRPAIKIAF</sequence>
<keyword evidence="4 8" id="KW-1133">Transmembrane helix</keyword>
<keyword evidence="6" id="KW-0862">Zinc</keyword>
<dbReference type="GO" id="GO:0033211">
    <property type="term" value="P:adiponectin-activated signaling pathway"/>
    <property type="evidence" value="ECO:0007669"/>
    <property type="project" value="TreeGrafter"/>
</dbReference>
<dbReference type="PANTHER" id="PTHR20855">
    <property type="entry name" value="ADIPOR/PROGESTIN RECEPTOR-RELATED"/>
    <property type="match status" value="1"/>
</dbReference>
<comment type="subcellular location">
    <subcellularLocation>
        <location evidence="1">Membrane</location>
        <topology evidence="1">Multi-pass membrane protein</topology>
    </subcellularLocation>
</comment>
<feature type="binding site" evidence="6">
    <location>
        <position position="401"/>
    </location>
    <ligand>
        <name>Zn(2+)</name>
        <dbReference type="ChEBI" id="CHEBI:29105"/>
    </ligand>
</feature>
<dbReference type="PANTHER" id="PTHR20855:SF52">
    <property type="entry name" value="ADIPONECTIN RECEPTOR PROTEIN"/>
    <property type="match status" value="1"/>
</dbReference>
<dbReference type="GO" id="GO:0038023">
    <property type="term" value="F:signaling receptor activity"/>
    <property type="evidence" value="ECO:0007669"/>
    <property type="project" value="TreeGrafter"/>
</dbReference>
<feature type="transmembrane region" description="Helical" evidence="8">
    <location>
        <begin position="204"/>
        <end position="223"/>
    </location>
</feature>
<protein>
    <submittedName>
        <fullName evidence="9">Adiponectin receptor protein-like isoform X1</fullName>
    </submittedName>
</protein>
<feature type="transmembrane region" description="Helical" evidence="8">
    <location>
        <begin position="403"/>
        <end position="419"/>
    </location>
</feature>
<dbReference type="GO" id="GO:0046872">
    <property type="term" value="F:metal ion binding"/>
    <property type="evidence" value="ECO:0007669"/>
    <property type="project" value="UniProtKB-KW"/>
</dbReference>
<proteinExistence type="inferred from homology"/>
<evidence type="ECO:0000313" key="9">
    <source>
        <dbReference type="EMBL" id="KAF0768005.1"/>
    </source>
</evidence>
<evidence type="ECO:0000313" key="10">
    <source>
        <dbReference type="Proteomes" id="UP000478052"/>
    </source>
</evidence>
<evidence type="ECO:0000256" key="2">
    <source>
        <dbReference type="ARBA" id="ARBA00007018"/>
    </source>
</evidence>
<accession>A0A6G0ZB34</accession>
<keyword evidence="3 8" id="KW-0812">Transmembrane</keyword>
<keyword evidence="9" id="KW-0675">Receptor</keyword>
<dbReference type="Pfam" id="PF03006">
    <property type="entry name" value="HlyIII"/>
    <property type="match status" value="1"/>
</dbReference>
<name>A0A6G0ZB34_APHCR</name>
<keyword evidence="10" id="KW-1185">Reference proteome</keyword>
<feature type="binding site" evidence="6">
    <location>
        <position position="255"/>
    </location>
    <ligand>
        <name>Zn(2+)</name>
        <dbReference type="ChEBI" id="CHEBI:29105"/>
    </ligand>
</feature>
<gene>
    <name evidence="9" type="ORF">FWK35_00006079</name>
</gene>
<feature type="transmembrane region" description="Helical" evidence="8">
    <location>
        <begin position="364"/>
        <end position="383"/>
    </location>
</feature>
<comment type="caution">
    <text evidence="9">The sequence shown here is derived from an EMBL/GenBank/DDBJ whole genome shotgun (WGS) entry which is preliminary data.</text>
</comment>
<keyword evidence="6" id="KW-0479">Metal-binding</keyword>
<evidence type="ECO:0000256" key="5">
    <source>
        <dbReference type="ARBA" id="ARBA00023136"/>
    </source>
</evidence>
<feature type="transmembrane region" description="Helical" evidence="8">
    <location>
        <begin position="271"/>
        <end position="293"/>
    </location>
</feature>
<feature type="transmembrane region" description="Helical" evidence="8">
    <location>
        <begin position="332"/>
        <end position="352"/>
    </location>
</feature>
<dbReference type="EMBL" id="VUJU01000855">
    <property type="protein sequence ID" value="KAF0768005.1"/>
    <property type="molecule type" value="Genomic_DNA"/>
</dbReference>
<feature type="transmembrane region" description="Helical" evidence="8">
    <location>
        <begin position="235"/>
        <end position="259"/>
    </location>
</feature>
<evidence type="ECO:0000256" key="3">
    <source>
        <dbReference type="ARBA" id="ARBA00022692"/>
    </source>
</evidence>
<dbReference type="InterPro" id="IPR004254">
    <property type="entry name" value="AdipoR/HlyIII-related"/>
</dbReference>
<evidence type="ECO:0000256" key="1">
    <source>
        <dbReference type="ARBA" id="ARBA00004141"/>
    </source>
</evidence>
<comment type="similarity">
    <text evidence="2">Belongs to the ADIPOR family.</text>
</comment>
<organism evidence="9 10">
    <name type="scientific">Aphis craccivora</name>
    <name type="common">Cowpea aphid</name>
    <dbReference type="NCBI Taxonomy" id="307492"/>
    <lineage>
        <taxon>Eukaryota</taxon>
        <taxon>Metazoa</taxon>
        <taxon>Ecdysozoa</taxon>
        <taxon>Arthropoda</taxon>
        <taxon>Hexapoda</taxon>
        <taxon>Insecta</taxon>
        <taxon>Pterygota</taxon>
        <taxon>Neoptera</taxon>
        <taxon>Paraneoptera</taxon>
        <taxon>Hemiptera</taxon>
        <taxon>Sternorrhyncha</taxon>
        <taxon>Aphidomorpha</taxon>
        <taxon>Aphidoidea</taxon>
        <taxon>Aphididae</taxon>
        <taxon>Aphidini</taxon>
        <taxon>Aphis</taxon>
        <taxon>Aphis</taxon>
    </lineage>
</organism>
<evidence type="ECO:0000256" key="4">
    <source>
        <dbReference type="ARBA" id="ARBA00022989"/>
    </source>
</evidence>
<dbReference type="Proteomes" id="UP000478052">
    <property type="component" value="Unassembled WGS sequence"/>
</dbReference>
<keyword evidence="5 8" id="KW-0472">Membrane</keyword>
<feature type="binding site" evidence="6">
    <location>
        <position position="405"/>
    </location>
    <ligand>
        <name>Zn(2+)</name>
        <dbReference type="ChEBI" id="CHEBI:29105"/>
    </ligand>
</feature>
<dbReference type="GO" id="GO:0005886">
    <property type="term" value="C:plasma membrane"/>
    <property type="evidence" value="ECO:0007669"/>
    <property type="project" value="TreeGrafter"/>
</dbReference>
<feature type="transmembrane region" description="Helical" evidence="8">
    <location>
        <begin position="299"/>
        <end position="320"/>
    </location>
</feature>
<evidence type="ECO:0000256" key="7">
    <source>
        <dbReference type="SAM" id="MobiDB-lite"/>
    </source>
</evidence>